<evidence type="ECO:0000256" key="8">
    <source>
        <dbReference type="HAMAP-Rule" id="MF_01937"/>
    </source>
</evidence>
<keyword evidence="2 8" id="KW-0474">Menaquinone biosynthesis</keyword>
<reference evidence="10 11" key="1">
    <citation type="submission" date="2018-06" db="EMBL/GenBank/DDBJ databases">
        <title>Phytoactinopolyspora halophila sp. nov., a novel halophilic actinomycete isolated from a saline soil in China.</title>
        <authorList>
            <person name="Tang S.-K."/>
        </authorList>
    </citation>
    <scope>NUCLEOTIDE SEQUENCE [LARGE SCALE GENOMIC DNA]</scope>
    <source>
        <strain evidence="10 11">YIM 96934</strain>
    </source>
</reference>
<evidence type="ECO:0000256" key="7">
    <source>
        <dbReference type="ARBA" id="ARBA00023136"/>
    </source>
</evidence>
<feature type="transmembrane region" description="Helical" evidence="8">
    <location>
        <begin position="142"/>
        <end position="161"/>
    </location>
</feature>
<evidence type="ECO:0000256" key="9">
    <source>
        <dbReference type="NCBIfam" id="TIGR00751"/>
    </source>
</evidence>
<dbReference type="HAMAP" id="MF_01937">
    <property type="entry name" value="MenA_1"/>
    <property type="match status" value="1"/>
</dbReference>
<proteinExistence type="inferred from homology"/>
<dbReference type="AlphaFoldDB" id="A0A329QNY4"/>
<feature type="transmembrane region" description="Helical" evidence="8">
    <location>
        <begin position="270"/>
        <end position="290"/>
    </location>
</feature>
<dbReference type="InterPro" id="IPR000537">
    <property type="entry name" value="UbiA_prenyltransferase"/>
</dbReference>
<comment type="similarity">
    <text evidence="8">Belongs to the MenA family. Type 1 subfamily.</text>
</comment>
<evidence type="ECO:0000256" key="4">
    <source>
        <dbReference type="ARBA" id="ARBA00022679"/>
    </source>
</evidence>
<keyword evidence="3 8" id="KW-1003">Cell membrane</keyword>
<dbReference type="PIRSF" id="PIRSF005355">
    <property type="entry name" value="UBIAD1"/>
    <property type="match status" value="1"/>
</dbReference>
<protein>
    <recommendedName>
        <fullName evidence="8 9">1,4-dihydroxy-2-naphthoate octaprenyltransferase</fullName>
        <shortName evidence="8">DHNA-octaprenyltransferase</shortName>
        <ecNumber evidence="8 9">2.5.1.74</ecNumber>
    </recommendedName>
</protein>
<organism evidence="10 11">
    <name type="scientific">Phytoactinopolyspora halophila</name>
    <dbReference type="NCBI Taxonomy" id="1981511"/>
    <lineage>
        <taxon>Bacteria</taxon>
        <taxon>Bacillati</taxon>
        <taxon>Actinomycetota</taxon>
        <taxon>Actinomycetes</taxon>
        <taxon>Jiangellales</taxon>
        <taxon>Jiangellaceae</taxon>
        <taxon>Phytoactinopolyspora</taxon>
    </lineage>
</organism>
<dbReference type="PANTHER" id="PTHR13929">
    <property type="entry name" value="1,4-DIHYDROXY-2-NAPHTHOATE OCTAPRENYLTRANSFERASE"/>
    <property type="match status" value="1"/>
</dbReference>
<evidence type="ECO:0000256" key="5">
    <source>
        <dbReference type="ARBA" id="ARBA00022692"/>
    </source>
</evidence>
<dbReference type="GO" id="GO:0042371">
    <property type="term" value="P:vitamin K biosynthetic process"/>
    <property type="evidence" value="ECO:0007669"/>
    <property type="project" value="TreeGrafter"/>
</dbReference>
<keyword evidence="4 8" id="KW-0808">Transferase</keyword>
<dbReference type="InterPro" id="IPR044878">
    <property type="entry name" value="UbiA_sf"/>
</dbReference>
<dbReference type="Pfam" id="PF01040">
    <property type="entry name" value="UbiA"/>
    <property type="match status" value="1"/>
</dbReference>
<comment type="subcellular location">
    <subcellularLocation>
        <location evidence="8">Cell membrane</location>
        <topology evidence="8">Multi-pass membrane protein</topology>
    </subcellularLocation>
    <subcellularLocation>
        <location evidence="1">Membrane</location>
        <topology evidence="1">Multi-pass membrane protein</topology>
    </subcellularLocation>
</comment>
<dbReference type="GO" id="GO:0009234">
    <property type="term" value="P:menaquinone biosynthetic process"/>
    <property type="evidence" value="ECO:0007669"/>
    <property type="project" value="UniProtKB-UniRule"/>
</dbReference>
<dbReference type="OrthoDB" id="9767568at2"/>
<feature type="transmembrane region" description="Helical" evidence="8">
    <location>
        <begin position="91"/>
        <end position="108"/>
    </location>
</feature>
<dbReference type="CDD" id="cd13962">
    <property type="entry name" value="PT_UbiA_UBIAD1"/>
    <property type="match status" value="1"/>
</dbReference>
<dbReference type="InterPro" id="IPR026046">
    <property type="entry name" value="UBIAD1"/>
</dbReference>
<dbReference type="NCBIfam" id="TIGR00751">
    <property type="entry name" value="menA"/>
    <property type="match status" value="1"/>
</dbReference>
<sequence>MTTLGQWSQGARLRTLPAAISPVLVGTGAAAATDSAHPGRALLALLVAIALQVGVNYANDYSDGVRGTDDDRVGPFRLVGSGAATAPAVRLAAWASFATGAIAGLILVALTGDWWLLAVGAAAIVAAWYYTGGSRPYGYRALGEASVFVFFGLVAVLGTMYVQAGRITVTAALAAVGVGSLACALLLVNNVRDAPKDAAAGKRTLAVAVGESHARLFYAGTMTLPFVLVLFLIGLDGPWTALALLAVPAAAASTLPVVRGASGVGLIPALRATSMTGLLFAALLALGFALS</sequence>
<evidence type="ECO:0000256" key="3">
    <source>
        <dbReference type="ARBA" id="ARBA00022475"/>
    </source>
</evidence>
<dbReference type="NCBIfam" id="NF004751">
    <property type="entry name" value="PRK06080.1-3"/>
    <property type="match status" value="1"/>
</dbReference>
<comment type="catalytic activity">
    <reaction evidence="8">
        <text>an all-trans-polyprenyl diphosphate + 1,4-dihydroxy-2-naphthoate + H(+) = a 2-demethylmenaquinol + CO2 + diphosphate</text>
        <dbReference type="Rhea" id="RHEA:26478"/>
        <dbReference type="Rhea" id="RHEA-COMP:9563"/>
        <dbReference type="Rhea" id="RHEA-COMP:9564"/>
        <dbReference type="ChEBI" id="CHEBI:11173"/>
        <dbReference type="ChEBI" id="CHEBI:15378"/>
        <dbReference type="ChEBI" id="CHEBI:16526"/>
        <dbReference type="ChEBI" id="CHEBI:33019"/>
        <dbReference type="ChEBI" id="CHEBI:55437"/>
        <dbReference type="ChEBI" id="CHEBI:58914"/>
        <dbReference type="EC" id="2.5.1.74"/>
    </reaction>
</comment>
<comment type="caution">
    <text evidence="10">The sequence shown here is derived from an EMBL/GenBank/DDBJ whole genome shotgun (WGS) entry which is preliminary data.</text>
</comment>
<name>A0A329QNY4_9ACTN</name>
<feature type="transmembrane region" description="Helical" evidence="8">
    <location>
        <begin position="114"/>
        <end position="130"/>
    </location>
</feature>
<evidence type="ECO:0000256" key="2">
    <source>
        <dbReference type="ARBA" id="ARBA00022428"/>
    </source>
</evidence>
<dbReference type="InterPro" id="IPR004657">
    <property type="entry name" value="MenA"/>
</dbReference>
<evidence type="ECO:0000313" key="11">
    <source>
        <dbReference type="Proteomes" id="UP000250462"/>
    </source>
</evidence>
<keyword evidence="6 8" id="KW-1133">Transmembrane helix</keyword>
<dbReference type="RefSeq" id="WP_112258842.1">
    <property type="nucleotide sequence ID" value="NZ_QMIG01000014.1"/>
</dbReference>
<dbReference type="Proteomes" id="UP000250462">
    <property type="component" value="Unassembled WGS sequence"/>
</dbReference>
<accession>A0A329QNY4</accession>
<dbReference type="PANTHER" id="PTHR13929:SF0">
    <property type="entry name" value="UBIA PRENYLTRANSFERASE DOMAIN-CONTAINING PROTEIN 1"/>
    <property type="match status" value="1"/>
</dbReference>
<dbReference type="EC" id="2.5.1.74" evidence="8 9"/>
<keyword evidence="5 8" id="KW-0812">Transmembrane</keyword>
<keyword evidence="7 8" id="KW-0472">Membrane</keyword>
<evidence type="ECO:0000313" key="10">
    <source>
        <dbReference type="EMBL" id="RAW13072.1"/>
    </source>
</evidence>
<feature type="transmembrane region" description="Helical" evidence="8">
    <location>
        <begin position="41"/>
        <end position="58"/>
    </location>
</feature>
<dbReference type="GO" id="GO:0046428">
    <property type="term" value="F:1,4-dihydroxy-2-naphthoate polyprenyltransferase activity"/>
    <property type="evidence" value="ECO:0007669"/>
    <property type="project" value="UniProtKB-UniRule"/>
</dbReference>
<dbReference type="EMBL" id="QMIG01000014">
    <property type="protein sequence ID" value="RAW13072.1"/>
    <property type="molecule type" value="Genomic_DNA"/>
</dbReference>
<evidence type="ECO:0000256" key="1">
    <source>
        <dbReference type="ARBA" id="ARBA00004141"/>
    </source>
</evidence>
<feature type="transmembrane region" description="Helical" evidence="8">
    <location>
        <begin position="216"/>
        <end position="233"/>
    </location>
</feature>
<comment type="function">
    <text evidence="8">Conversion of 1,4-dihydroxy-2-naphthoate (DHNA) to demethylmenaquinone (DMK).</text>
</comment>
<keyword evidence="11" id="KW-1185">Reference proteome</keyword>
<dbReference type="GO" id="GO:0005886">
    <property type="term" value="C:plasma membrane"/>
    <property type="evidence" value="ECO:0007669"/>
    <property type="project" value="UniProtKB-SubCell"/>
</dbReference>
<gene>
    <name evidence="8" type="primary">menA</name>
    <name evidence="10" type="ORF">DPM12_13420</name>
</gene>
<evidence type="ECO:0000256" key="6">
    <source>
        <dbReference type="ARBA" id="ARBA00022989"/>
    </source>
</evidence>
<feature type="transmembrane region" description="Helical" evidence="8">
    <location>
        <begin position="167"/>
        <end position="188"/>
    </location>
</feature>
<feature type="transmembrane region" description="Helical" evidence="8">
    <location>
        <begin position="239"/>
        <end position="258"/>
    </location>
</feature>
<dbReference type="Gene3D" id="1.10.357.140">
    <property type="entry name" value="UbiA prenyltransferase"/>
    <property type="match status" value="1"/>
</dbReference>
<dbReference type="UniPathway" id="UPA00079">
    <property type="reaction ID" value="UER00168"/>
</dbReference>
<comment type="pathway">
    <text evidence="8">Quinol/quinone metabolism; menaquinone biosynthesis; menaquinol from 1,4-dihydroxy-2-naphthoate: step 1/2.</text>
</comment>